<dbReference type="PANTHER" id="PTHR21573:SF0">
    <property type="entry name" value="ER MEMBRANE PROTEIN COMPLEX SUBUNIT 1"/>
    <property type="match status" value="1"/>
</dbReference>
<dbReference type="KEGG" id="prel:PRELSG_1426400"/>
<dbReference type="Proteomes" id="UP000220158">
    <property type="component" value="Chromosome 14"/>
</dbReference>
<feature type="domain" description="ER membrane protein complex subunit 1 C-terminal" evidence="11">
    <location>
        <begin position="970"/>
        <end position="1054"/>
    </location>
</feature>
<organism evidence="12 13">
    <name type="scientific">Plasmodium relictum</name>
    <dbReference type="NCBI Taxonomy" id="85471"/>
    <lineage>
        <taxon>Eukaryota</taxon>
        <taxon>Sar</taxon>
        <taxon>Alveolata</taxon>
        <taxon>Apicomplexa</taxon>
        <taxon>Aconoidasida</taxon>
        <taxon>Haemosporida</taxon>
        <taxon>Plasmodiidae</taxon>
        <taxon>Plasmodium</taxon>
        <taxon>Plasmodium (Haemamoeba)</taxon>
    </lineage>
</organism>
<evidence type="ECO:0000256" key="4">
    <source>
        <dbReference type="ARBA" id="ARBA00022692"/>
    </source>
</evidence>
<feature type="domain" description="ER membrane protein complex subunit 1 C-terminal" evidence="11">
    <location>
        <begin position="862"/>
        <end position="955"/>
    </location>
</feature>
<gene>
    <name evidence="12" type="primary">EMC1</name>
    <name evidence="12" type="ORF">PRELSG_1426400</name>
</gene>
<dbReference type="GO" id="GO:0034975">
    <property type="term" value="P:protein folding in endoplasmic reticulum"/>
    <property type="evidence" value="ECO:0007669"/>
    <property type="project" value="TreeGrafter"/>
</dbReference>
<keyword evidence="13" id="KW-1185">Reference proteome</keyword>
<feature type="transmembrane region" description="Helical" evidence="10">
    <location>
        <begin position="1022"/>
        <end position="1042"/>
    </location>
</feature>
<evidence type="ECO:0000256" key="7">
    <source>
        <dbReference type="ARBA" id="ARBA00022989"/>
    </source>
</evidence>
<dbReference type="InterPro" id="IPR026895">
    <property type="entry name" value="EMC1"/>
</dbReference>
<comment type="subcellular location">
    <subcellularLocation>
        <location evidence="1">Endoplasmic reticulum membrane</location>
        <topology evidence="1">Single-pass type I membrane protein</topology>
    </subcellularLocation>
</comment>
<feature type="transmembrane region" description="Helical" evidence="10">
    <location>
        <begin position="6"/>
        <end position="22"/>
    </location>
</feature>
<dbReference type="OrthoDB" id="28092at2759"/>
<dbReference type="GeneID" id="39738696"/>
<evidence type="ECO:0000313" key="12">
    <source>
        <dbReference type="EMBL" id="CRH02533.1"/>
    </source>
</evidence>
<protein>
    <recommendedName>
        <fullName evidence="3">ER membrane protein complex subunit 1</fullName>
    </recommendedName>
</protein>
<keyword evidence="5" id="KW-0732">Signal</keyword>
<dbReference type="InterPro" id="IPR011678">
    <property type="entry name" value="EMC1_C"/>
</dbReference>
<keyword evidence="6" id="KW-0256">Endoplasmic reticulum</keyword>
<evidence type="ECO:0000313" key="13">
    <source>
        <dbReference type="Proteomes" id="UP000220158"/>
    </source>
</evidence>
<keyword evidence="4 10" id="KW-0812">Transmembrane</keyword>
<evidence type="ECO:0000256" key="1">
    <source>
        <dbReference type="ARBA" id="ARBA00004115"/>
    </source>
</evidence>
<dbReference type="VEuPathDB" id="PlasmoDB:PRELSG_1426400"/>
<dbReference type="Pfam" id="PF07774">
    <property type="entry name" value="EMC1_C"/>
    <property type="match status" value="2"/>
</dbReference>
<proteinExistence type="inferred from homology"/>
<dbReference type="RefSeq" id="XP_028535053.1">
    <property type="nucleotide sequence ID" value="XM_028679328.1"/>
</dbReference>
<dbReference type="AlphaFoldDB" id="A0A1J1HF89"/>
<dbReference type="PANTHER" id="PTHR21573">
    <property type="entry name" value="ER MEMBRANE PROTEIN COMPLEX SUBUNIT 1"/>
    <property type="match status" value="1"/>
</dbReference>
<evidence type="ECO:0000256" key="2">
    <source>
        <dbReference type="ARBA" id="ARBA00007904"/>
    </source>
</evidence>
<name>A0A1J1HF89_PLARL</name>
<accession>A0A1J1HF89</accession>
<keyword evidence="7 10" id="KW-1133">Transmembrane helix</keyword>
<evidence type="ECO:0000256" key="5">
    <source>
        <dbReference type="ARBA" id="ARBA00022729"/>
    </source>
</evidence>
<keyword evidence="9" id="KW-0325">Glycoprotein</keyword>
<reference evidence="12 13" key="1">
    <citation type="submission" date="2015-04" db="EMBL/GenBank/DDBJ databases">
        <authorList>
            <consortium name="Pathogen Informatics"/>
        </authorList>
    </citation>
    <scope>NUCLEOTIDE SEQUENCE [LARGE SCALE GENOMIC DNA]</scope>
    <source>
        <strain evidence="12 13">SGS1</strain>
    </source>
</reference>
<dbReference type="OMA" id="IFAIHLY"/>
<evidence type="ECO:0000256" key="8">
    <source>
        <dbReference type="ARBA" id="ARBA00023136"/>
    </source>
</evidence>
<comment type="similarity">
    <text evidence="2">Belongs to the EMC1 family.</text>
</comment>
<dbReference type="GO" id="GO:0072546">
    <property type="term" value="C:EMC complex"/>
    <property type="evidence" value="ECO:0007669"/>
    <property type="project" value="InterPro"/>
</dbReference>
<dbReference type="EMBL" id="LN835309">
    <property type="protein sequence ID" value="CRH02533.1"/>
    <property type="molecule type" value="Genomic_DNA"/>
</dbReference>
<evidence type="ECO:0000256" key="6">
    <source>
        <dbReference type="ARBA" id="ARBA00022824"/>
    </source>
</evidence>
<evidence type="ECO:0000256" key="3">
    <source>
        <dbReference type="ARBA" id="ARBA00020824"/>
    </source>
</evidence>
<evidence type="ECO:0000256" key="10">
    <source>
        <dbReference type="SAM" id="Phobius"/>
    </source>
</evidence>
<feature type="transmembrane region" description="Helical" evidence="10">
    <location>
        <begin position="34"/>
        <end position="54"/>
    </location>
</feature>
<keyword evidence="8 10" id="KW-0472">Membrane</keyword>
<evidence type="ECO:0000259" key="11">
    <source>
        <dbReference type="Pfam" id="PF07774"/>
    </source>
</evidence>
<evidence type="ECO:0000256" key="9">
    <source>
        <dbReference type="ARBA" id="ARBA00023180"/>
    </source>
</evidence>
<sequence length="1055" mass="124765">MSLKILFNAFICFMAILFKITYERYIPYSNNASLIGHINFIIPISNLINNYILLSSFNGNVALLNYKTGKLQYVKTHREDEKIKKLYGDEKYAVALIYKNNSEKDINGININDTNIYSYISVYNIMNSYLLSIFEYKNEIIEDFLIKGEHIIIVFDNRIDIGNIIDNSMYSIYFKELNLNLIYLKLILLEDNIATLFYVDNNLFCYIMSIDISSKKTINSTKIEELKLNNKINYHVSVYNKNVVIIYNKKYLYWVELINKGENYYYNYMIINNNDEEQLFKNEVIENNKFINEDEREQWNTNNYIVIDVGEYELAYIYYDRKMNFIKKVTKNEIIGYYINKNNKKEMIIASDENNKIIIKNIDEMKNEKTLNILNKSSNIYYNGEIIVGIFNSEENKNYYFSIYNDSSFTVYKENDVFYSREESLAYIDQLYFYNFQHLKKNGKKHSYNIQFQIMDDMKKYIKEKINSFNKPFIAEIVKKKEDSSLFPFNFFYLSIEEKMDLLNVCNKKKLKSDFIINSKKETKNYDEKNNHYKFSLTNNLLKDSFTKFSLHHSSKYAGSSVILVSTCNNIIFAFHLFTGLILYKIDGNKFQGTNMFSLKKRLCSFSTGKNNWSEIENGKKIIFLNNKIDNVKSGNDGNNNNGSIILNSKNELHLFKKFSKDSVITIFKSDKSSYILIFDILYGDIIFEKKIDSFLIQHYFVLRKSSSIIIIDNLLNIQVINVFNNEMDEDIKENQLFFYNINISQNYIEGYMLINSVNTENHKNKISLIKTYLININNEQIEVFSKSITKKNIFFPIKINKDASISYKYINNNIISYITRTNNKQNINYTLYILDGVSGSLIFSKILDKYSKPPFHLVINENYVILNYFNEKLNKYVFHIIEILLDKKDPGFLSILTSKKEKFVDLFDEQKIVINEKNYIIDHNVKSFNFTETKRGITNKHLLLLLDTNKISSLNIGDDQNKNYYKYFNQFITHTDILYNSKGFISNESLLESTTLLFSWGNNLYFTYYQPNGSFDTIENFNLLLLLFLIILVFIGTYFSYIKRVNKKLYIQWG</sequence>